<dbReference type="GO" id="GO:0040029">
    <property type="term" value="P:epigenetic regulation of gene expression"/>
    <property type="evidence" value="ECO:0007669"/>
    <property type="project" value="TreeGrafter"/>
</dbReference>
<dbReference type="PANTHER" id="PTHR10625:SF31">
    <property type="entry name" value="HISTONE DEACETYLASE DOMAIN-CONTAINING PROTEIN"/>
    <property type="match status" value="1"/>
</dbReference>
<evidence type="ECO:0000313" key="3">
    <source>
        <dbReference type="EMBL" id="PRY49582.1"/>
    </source>
</evidence>
<dbReference type="AlphaFoldDB" id="A0A2T0TV52"/>
<dbReference type="PRINTS" id="PR01270">
    <property type="entry name" value="HDASUPER"/>
</dbReference>
<dbReference type="InterPro" id="IPR000286">
    <property type="entry name" value="HDACs"/>
</dbReference>
<dbReference type="EMBL" id="PVTG01000005">
    <property type="protein sequence ID" value="PRY49582.1"/>
    <property type="molecule type" value="Genomic_DNA"/>
</dbReference>
<keyword evidence="4" id="KW-1185">Reference proteome</keyword>
<protein>
    <submittedName>
        <fullName evidence="3">Acetoin utilization deacetylase AcuC-like enzyme</fullName>
    </submittedName>
</protein>
<dbReference type="GO" id="GO:0005737">
    <property type="term" value="C:cytoplasm"/>
    <property type="evidence" value="ECO:0007669"/>
    <property type="project" value="TreeGrafter"/>
</dbReference>
<dbReference type="OrthoDB" id="9808367at2"/>
<dbReference type="InterPro" id="IPR023696">
    <property type="entry name" value="Ureohydrolase_dom_sf"/>
</dbReference>
<dbReference type="InterPro" id="IPR023801">
    <property type="entry name" value="His_deacetylse_dom"/>
</dbReference>
<dbReference type="Gene3D" id="3.40.800.20">
    <property type="entry name" value="Histone deacetylase domain"/>
    <property type="match status" value="1"/>
</dbReference>
<proteinExistence type="inferred from homology"/>
<dbReference type="InterPro" id="IPR037138">
    <property type="entry name" value="His_deacetylse_dom_sf"/>
</dbReference>
<name>A0A2T0TV52_9ACTN</name>
<evidence type="ECO:0000259" key="2">
    <source>
        <dbReference type="Pfam" id="PF00850"/>
    </source>
</evidence>
<dbReference type="PANTHER" id="PTHR10625">
    <property type="entry name" value="HISTONE DEACETYLASE HDAC1-RELATED"/>
    <property type="match status" value="1"/>
</dbReference>
<dbReference type="CDD" id="cd09996">
    <property type="entry name" value="HDAC_classII_1"/>
    <property type="match status" value="1"/>
</dbReference>
<dbReference type="Pfam" id="PF00850">
    <property type="entry name" value="Hist_deacetyl"/>
    <property type="match status" value="1"/>
</dbReference>
<dbReference type="RefSeq" id="WP_106276559.1">
    <property type="nucleotide sequence ID" value="NZ_PVTG01000005.1"/>
</dbReference>
<comment type="caution">
    <text evidence="3">The sequence shown here is derived from an EMBL/GenBank/DDBJ whole genome shotgun (WGS) entry which is preliminary data.</text>
</comment>
<dbReference type="GO" id="GO:0004407">
    <property type="term" value="F:histone deacetylase activity"/>
    <property type="evidence" value="ECO:0007669"/>
    <property type="project" value="TreeGrafter"/>
</dbReference>
<reference evidence="3 4" key="1">
    <citation type="submission" date="2018-03" db="EMBL/GenBank/DDBJ databases">
        <title>Genomic Encyclopedia of Archaeal and Bacterial Type Strains, Phase II (KMG-II): from individual species to whole genera.</title>
        <authorList>
            <person name="Goeker M."/>
        </authorList>
    </citation>
    <scope>NUCLEOTIDE SEQUENCE [LARGE SCALE GENOMIC DNA]</scope>
    <source>
        <strain evidence="3 4">DSM 45416</strain>
    </source>
</reference>
<evidence type="ECO:0000313" key="4">
    <source>
        <dbReference type="Proteomes" id="UP000239210"/>
    </source>
</evidence>
<dbReference type="Proteomes" id="UP000239210">
    <property type="component" value="Unassembled WGS sequence"/>
</dbReference>
<dbReference type="SUPFAM" id="SSF52768">
    <property type="entry name" value="Arginase/deacetylase"/>
    <property type="match status" value="1"/>
</dbReference>
<sequence>MTTGYLWDEIFGWHDTGSGALFPADPTAGHQPLGHHVAHPDTKRRMHELICVSGLIDHLTRIQPRTATEAELTRVHTAEHVGRIRRDSELPKGGDAGDGISPFGKGAYRIAALGAGSAIAMTEAVVDGTVDNGYALVNPAGHHALPETGMGFCIFNNVAIAARHAQAALGIERIAIVDWDVHHGNGAQAIFADDPSVLTVSLHQDRCFPPNSGLVTERGTGAGHGYNINIPMPVGTGDGGYQYAAETVIGPALEAFAPELVLVASGFDPNAMDPLARQLVTSRGFISLTETVMAAADRSAHGRLVLLQEGGYSPVYVPFCGLATIETLAGVHVLDDAILPVVGGMGGHDLEPHQKALVDQVAELIADVHRP</sequence>
<organism evidence="3 4">
    <name type="scientific">Geodermatophilus tzadiensis</name>
    <dbReference type="NCBI Taxonomy" id="1137988"/>
    <lineage>
        <taxon>Bacteria</taxon>
        <taxon>Bacillati</taxon>
        <taxon>Actinomycetota</taxon>
        <taxon>Actinomycetes</taxon>
        <taxon>Geodermatophilales</taxon>
        <taxon>Geodermatophilaceae</taxon>
        <taxon>Geodermatophilus</taxon>
    </lineage>
</organism>
<feature type="domain" description="Histone deacetylase" evidence="2">
    <location>
        <begin position="36"/>
        <end position="318"/>
    </location>
</feature>
<accession>A0A2T0TV52</accession>
<comment type="similarity">
    <text evidence="1">Belongs to the histone deacetylase family.</text>
</comment>
<evidence type="ECO:0000256" key="1">
    <source>
        <dbReference type="ARBA" id="ARBA00005947"/>
    </source>
</evidence>
<gene>
    <name evidence="3" type="ORF">LY71_10526</name>
</gene>